<dbReference type="InterPro" id="IPR036291">
    <property type="entry name" value="NAD(P)-bd_dom_sf"/>
</dbReference>
<dbReference type="InterPro" id="IPR011761">
    <property type="entry name" value="ATP-grasp"/>
</dbReference>
<organism evidence="3 4">
    <name type="scientific">Actinotalea fermentans</name>
    <dbReference type="NCBI Taxonomy" id="43671"/>
    <lineage>
        <taxon>Bacteria</taxon>
        <taxon>Bacillati</taxon>
        <taxon>Actinomycetota</taxon>
        <taxon>Actinomycetes</taxon>
        <taxon>Micrococcales</taxon>
        <taxon>Cellulomonadaceae</taxon>
        <taxon>Actinotalea</taxon>
    </lineage>
</organism>
<accession>A0A511YY53</accession>
<protein>
    <submittedName>
        <fullName evidence="3">Acyl-CoA synthetase</fullName>
    </submittedName>
</protein>
<dbReference type="AlphaFoldDB" id="A0A511YY53"/>
<dbReference type="SUPFAM" id="SSF56059">
    <property type="entry name" value="Glutathione synthetase ATP-binding domain-like"/>
    <property type="match status" value="1"/>
</dbReference>
<dbReference type="Proteomes" id="UP000321484">
    <property type="component" value="Unassembled WGS sequence"/>
</dbReference>
<proteinExistence type="predicted"/>
<evidence type="ECO:0000313" key="3">
    <source>
        <dbReference type="EMBL" id="GEN80119.1"/>
    </source>
</evidence>
<dbReference type="SUPFAM" id="SSF52210">
    <property type="entry name" value="Succinyl-CoA synthetase domains"/>
    <property type="match status" value="2"/>
</dbReference>
<dbReference type="InterPro" id="IPR003781">
    <property type="entry name" value="CoA-bd"/>
</dbReference>
<dbReference type="InterPro" id="IPR032875">
    <property type="entry name" value="Succ_CoA_lig_flav_dom"/>
</dbReference>
<dbReference type="SUPFAM" id="SSF51735">
    <property type="entry name" value="NAD(P)-binding Rossmann-fold domains"/>
    <property type="match status" value="1"/>
</dbReference>
<dbReference type="RefSeq" id="WP_261765563.1">
    <property type="nucleotide sequence ID" value="NZ_BJYK01000005.1"/>
</dbReference>
<dbReference type="PANTHER" id="PTHR42793">
    <property type="entry name" value="COA BINDING DOMAIN CONTAINING PROTEIN"/>
    <property type="match status" value="1"/>
</dbReference>
<dbReference type="GO" id="GO:0005524">
    <property type="term" value="F:ATP binding"/>
    <property type="evidence" value="ECO:0007669"/>
    <property type="project" value="UniProtKB-UniRule"/>
</dbReference>
<keyword evidence="4" id="KW-1185">Reference proteome</keyword>
<keyword evidence="1" id="KW-0547">Nucleotide-binding</keyword>
<dbReference type="EMBL" id="BJYK01000005">
    <property type="protein sequence ID" value="GEN80119.1"/>
    <property type="molecule type" value="Genomic_DNA"/>
</dbReference>
<comment type="caution">
    <text evidence="3">The sequence shown here is derived from an EMBL/GenBank/DDBJ whole genome shotgun (WGS) entry which is preliminary data.</text>
</comment>
<feature type="domain" description="ATP-grasp" evidence="2">
    <location>
        <begin position="501"/>
        <end position="537"/>
    </location>
</feature>
<dbReference type="SMART" id="SM00881">
    <property type="entry name" value="CoA_binding"/>
    <property type="match status" value="1"/>
</dbReference>
<dbReference type="Pfam" id="PF13380">
    <property type="entry name" value="CoA_binding_2"/>
    <property type="match status" value="1"/>
</dbReference>
<evidence type="ECO:0000256" key="1">
    <source>
        <dbReference type="PROSITE-ProRule" id="PRU00409"/>
    </source>
</evidence>
<evidence type="ECO:0000313" key="4">
    <source>
        <dbReference type="Proteomes" id="UP000321484"/>
    </source>
</evidence>
<dbReference type="InterPro" id="IPR013815">
    <property type="entry name" value="ATP_grasp_subdomain_1"/>
</dbReference>
<keyword evidence="1" id="KW-0067">ATP-binding</keyword>
<dbReference type="Pfam" id="PF13549">
    <property type="entry name" value="ATP-grasp_5"/>
    <property type="match status" value="1"/>
</dbReference>
<dbReference type="Gene3D" id="3.40.50.720">
    <property type="entry name" value="NAD(P)-binding Rossmann-like Domain"/>
    <property type="match status" value="1"/>
</dbReference>
<dbReference type="GO" id="GO:0046872">
    <property type="term" value="F:metal ion binding"/>
    <property type="evidence" value="ECO:0007669"/>
    <property type="project" value="InterPro"/>
</dbReference>
<reference evidence="3 4" key="1">
    <citation type="submission" date="2019-07" db="EMBL/GenBank/DDBJ databases">
        <title>Whole genome shotgun sequence of Actinotalea fermentans NBRC 105374.</title>
        <authorList>
            <person name="Hosoyama A."/>
            <person name="Uohara A."/>
            <person name="Ohji S."/>
            <person name="Ichikawa N."/>
        </authorList>
    </citation>
    <scope>NUCLEOTIDE SEQUENCE [LARGE SCALE GENOMIC DNA]</scope>
    <source>
        <strain evidence="3 4">NBRC 105374</strain>
    </source>
</reference>
<dbReference type="InterPro" id="IPR016102">
    <property type="entry name" value="Succinyl-CoA_synth-like"/>
</dbReference>
<dbReference type="Gene3D" id="3.40.50.261">
    <property type="entry name" value="Succinyl-CoA synthetase domains"/>
    <property type="match status" value="2"/>
</dbReference>
<dbReference type="Gene3D" id="3.30.1490.20">
    <property type="entry name" value="ATP-grasp fold, A domain"/>
    <property type="match status" value="1"/>
</dbReference>
<dbReference type="Pfam" id="PF13607">
    <property type="entry name" value="Succ_CoA_lig"/>
    <property type="match status" value="1"/>
</dbReference>
<name>A0A511YY53_9CELL</name>
<evidence type="ECO:0000259" key="2">
    <source>
        <dbReference type="PROSITE" id="PS50975"/>
    </source>
</evidence>
<dbReference type="PROSITE" id="PS50975">
    <property type="entry name" value="ATP_GRASP"/>
    <property type="match status" value="1"/>
</dbReference>
<dbReference type="PANTHER" id="PTHR42793:SF1">
    <property type="entry name" value="PEPTIDYL-LYSINE N-ACETYLTRANSFERASE PATZ"/>
    <property type="match status" value="1"/>
</dbReference>
<dbReference type="Gene3D" id="3.30.470.20">
    <property type="entry name" value="ATP-grasp fold, B domain"/>
    <property type="match status" value="1"/>
</dbReference>
<gene>
    <name evidence="3" type="ORF">AFE02nite_18530</name>
</gene>
<sequence length="718" mass="71570">MTAVRPAADEAVEPAGHALAPLFRPASIAVVGASASPGKAGYAMVQALRGFPGVLHPVNPRGGEVLGRPAIGSLREAPGTDLAVLVVPPDVVPGALEDAAAAGVRAAVVCAGGFAESGPEGARLQERALAVARAGGIRLLGPNTSGFMNPVDRATANFMPAVADLLPGTVGVVAQSGGINLAIAFLLARAGVGLRLGVGLGNAADVSFADVLDFLAADERTTAVGLHVEGVADGRALVTAVRRTVARKPVVAFCVGRSDVSAFARSHTGAMAGSWALTRAALEQAGAVVVDGLDDLVAALAVLRAVRVPAAREVGVGLVTGQAGPGLVVADALGARGIVLPALAPTTRERLAGLLPPLTYQANPVDTGRPTETFPAVVEAVAADPAIDVVGVFALDEPGALEPSAAARGATAGAGAAGRVVFATGGPDAALADRRRALDALGVPLLTSPGALATGLAAVVADARARAVRDVVPEPATAAVPTQPAGPARSIGRTLDEHEAKTLLAGYGLRTPRRVVADDRAAAHAALAALGGPVVVKVLDARVLHKSDVGGVHVGVRDPAALDAALDAIDAIEVPGDGGAEAGERRRYLLEELAPAGVELIVGALRDAVFGPVVLLGLGGVAAELAGPPVLRLAPLSPERALEMVDALPSAVLAGFRGAPAVDRPALAAVLRAIGTLVSEHDDVAEVDCNPVRLTADGPLVLDALVMTGRTEERHGGV</sequence>